<feature type="region of interest" description="Disordered" evidence="1">
    <location>
        <begin position="21"/>
        <end position="50"/>
    </location>
</feature>
<organism evidence="2 3">
    <name type="scientific">Mucuna pruriens</name>
    <name type="common">Velvet bean</name>
    <name type="synonym">Dolichos pruriens</name>
    <dbReference type="NCBI Taxonomy" id="157652"/>
    <lineage>
        <taxon>Eukaryota</taxon>
        <taxon>Viridiplantae</taxon>
        <taxon>Streptophyta</taxon>
        <taxon>Embryophyta</taxon>
        <taxon>Tracheophyta</taxon>
        <taxon>Spermatophyta</taxon>
        <taxon>Magnoliopsida</taxon>
        <taxon>eudicotyledons</taxon>
        <taxon>Gunneridae</taxon>
        <taxon>Pentapetalae</taxon>
        <taxon>rosids</taxon>
        <taxon>fabids</taxon>
        <taxon>Fabales</taxon>
        <taxon>Fabaceae</taxon>
        <taxon>Papilionoideae</taxon>
        <taxon>50 kb inversion clade</taxon>
        <taxon>NPAAA clade</taxon>
        <taxon>indigoferoid/millettioid clade</taxon>
        <taxon>Phaseoleae</taxon>
        <taxon>Mucuna</taxon>
    </lineage>
</organism>
<evidence type="ECO:0000313" key="3">
    <source>
        <dbReference type="Proteomes" id="UP000257109"/>
    </source>
</evidence>
<dbReference type="Proteomes" id="UP000257109">
    <property type="component" value="Unassembled WGS sequence"/>
</dbReference>
<accession>A0A371E6W9</accession>
<evidence type="ECO:0000313" key="2">
    <source>
        <dbReference type="EMBL" id="RDX61760.1"/>
    </source>
</evidence>
<comment type="caution">
    <text evidence="2">The sequence shown here is derived from an EMBL/GenBank/DDBJ whole genome shotgun (WGS) entry which is preliminary data.</text>
</comment>
<sequence length="98" mass="11139">MYEKVCDLVVFPMEKTSKASREASDCKSPSWPRKALPTHYSSHPRPKGKKATLRICQANGDLDDDDKSPTSSSVNCIYGIYALTEEKNFYILTEYKQK</sequence>
<feature type="non-terminal residue" evidence="2">
    <location>
        <position position="1"/>
    </location>
</feature>
<dbReference type="EMBL" id="QJKJ01015930">
    <property type="protein sequence ID" value="RDX61760.1"/>
    <property type="molecule type" value="Genomic_DNA"/>
</dbReference>
<reference evidence="2" key="1">
    <citation type="submission" date="2018-05" db="EMBL/GenBank/DDBJ databases">
        <title>Draft genome of Mucuna pruriens seed.</title>
        <authorList>
            <person name="Nnadi N.E."/>
            <person name="Vos R."/>
            <person name="Hasami M.H."/>
            <person name="Devisetty U.K."/>
            <person name="Aguiy J.C."/>
        </authorList>
    </citation>
    <scope>NUCLEOTIDE SEQUENCE [LARGE SCALE GENOMIC DNA]</scope>
    <source>
        <strain evidence="2">JCA_2017</strain>
    </source>
</reference>
<protein>
    <submittedName>
        <fullName evidence="2">Uncharacterized protein</fullName>
    </submittedName>
</protein>
<evidence type="ECO:0000256" key="1">
    <source>
        <dbReference type="SAM" id="MobiDB-lite"/>
    </source>
</evidence>
<dbReference type="AlphaFoldDB" id="A0A371E6W9"/>
<proteinExistence type="predicted"/>
<keyword evidence="3" id="KW-1185">Reference proteome</keyword>
<gene>
    <name evidence="2" type="ORF">CR513_59980</name>
</gene>
<dbReference type="OrthoDB" id="10386708at2759"/>
<name>A0A371E6W9_MUCPR</name>